<evidence type="ECO:0000313" key="14">
    <source>
        <dbReference type="Proteomes" id="UP000319829"/>
    </source>
</evidence>
<dbReference type="EMBL" id="VBOX01000046">
    <property type="protein sequence ID" value="TMQ64115.1"/>
    <property type="molecule type" value="Genomic_DNA"/>
</dbReference>
<feature type="region of interest" description="Disordered" evidence="8">
    <location>
        <begin position="733"/>
        <end position="756"/>
    </location>
</feature>
<dbReference type="PROSITE" id="PS51257">
    <property type="entry name" value="PROKAR_LIPOPROTEIN"/>
    <property type="match status" value="1"/>
</dbReference>
<evidence type="ECO:0000313" key="13">
    <source>
        <dbReference type="Proteomes" id="UP000317366"/>
    </source>
</evidence>
<gene>
    <name evidence="11" type="ORF">E6K74_03915</name>
    <name evidence="12" type="ORF">E6K77_04260</name>
</gene>
<evidence type="ECO:0000256" key="3">
    <source>
        <dbReference type="ARBA" id="ARBA00022723"/>
    </source>
</evidence>
<feature type="compositionally biased region" description="Low complexity" evidence="8">
    <location>
        <begin position="741"/>
        <end position="751"/>
    </location>
</feature>
<evidence type="ECO:0000259" key="10">
    <source>
        <dbReference type="PROSITE" id="PS51387"/>
    </source>
</evidence>
<dbReference type="PANTHER" id="PTHR11748">
    <property type="entry name" value="D-LACTATE DEHYDROGENASE"/>
    <property type="match status" value="1"/>
</dbReference>
<dbReference type="GO" id="GO:1903457">
    <property type="term" value="P:lactate catabolic process"/>
    <property type="evidence" value="ECO:0007669"/>
    <property type="project" value="TreeGrafter"/>
</dbReference>
<dbReference type="InterPro" id="IPR004113">
    <property type="entry name" value="FAD-bd_oxidored_4_C"/>
</dbReference>
<evidence type="ECO:0000256" key="2">
    <source>
        <dbReference type="ARBA" id="ARBA00022630"/>
    </source>
</evidence>
<dbReference type="InterPro" id="IPR016164">
    <property type="entry name" value="FAD-linked_Oxase-like_C"/>
</dbReference>
<keyword evidence="7" id="KW-0411">Iron-sulfur</keyword>
<feature type="domain" description="4Fe-4S ferredoxin-type" evidence="9">
    <location>
        <begin position="557"/>
        <end position="588"/>
    </location>
</feature>
<dbReference type="InterPro" id="IPR036318">
    <property type="entry name" value="FAD-bd_PCMH-like_sf"/>
</dbReference>
<evidence type="ECO:0000313" key="11">
    <source>
        <dbReference type="EMBL" id="TMQ55184.1"/>
    </source>
</evidence>
<dbReference type="InterPro" id="IPR004017">
    <property type="entry name" value="Cys_rich_dom"/>
</dbReference>
<evidence type="ECO:0000313" key="12">
    <source>
        <dbReference type="EMBL" id="TMQ64115.1"/>
    </source>
</evidence>
<keyword evidence="3" id="KW-0479">Metal-binding</keyword>
<dbReference type="PROSITE" id="PS51379">
    <property type="entry name" value="4FE4S_FER_2"/>
    <property type="match status" value="1"/>
</dbReference>
<dbReference type="InterPro" id="IPR016169">
    <property type="entry name" value="FAD-bd_PCMH_sub2"/>
</dbReference>
<keyword evidence="6" id="KW-0408">Iron</keyword>
<dbReference type="Gene3D" id="1.10.1060.10">
    <property type="entry name" value="Alpha-helical ferredoxin"/>
    <property type="match status" value="1"/>
</dbReference>
<dbReference type="SUPFAM" id="SSF56176">
    <property type="entry name" value="FAD-binding/transporter-associated domain-like"/>
    <property type="match status" value="1"/>
</dbReference>
<keyword evidence="2" id="KW-0285">Flavoprotein</keyword>
<proteinExistence type="predicted"/>
<dbReference type="Pfam" id="PF02913">
    <property type="entry name" value="FAD-oxidase_C"/>
    <property type="match status" value="1"/>
</dbReference>
<evidence type="ECO:0000256" key="4">
    <source>
        <dbReference type="ARBA" id="ARBA00022827"/>
    </source>
</evidence>
<evidence type="ECO:0000256" key="7">
    <source>
        <dbReference type="ARBA" id="ARBA00023014"/>
    </source>
</evidence>
<dbReference type="InterPro" id="IPR016171">
    <property type="entry name" value="Vanillyl_alc_oxidase_C-sub2"/>
</dbReference>
<evidence type="ECO:0000256" key="1">
    <source>
        <dbReference type="ARBA" id="ARBA00001974"/>
    </source>
</evidence>
<sequence length="1001" mass="107730">MDPRQLKIERDLAPLLEGEVRTDPIALALFSTAACIFRRKPLAVVSPETEADVAKTVAFAAATGIPVTPRGGGSSLAGQALGPGIILDFPARMKRILVLDPERRFVRVEPGVLHGRVQKAAGREGLRLGPDPSSGDFCTIGGNVGTNASGAHTLRHGATKDNVLGLTVVLHNGSVVELGSHAGSSGAGSSPRAGGGGSRDGGAAWRLLSAELESILRAGAPAFLKERPRSNKNSCGYDLWGAWAPGDAVSSIEPRFDPMRLIVGSEGTLGVVTEVTMRLVERPASTAVALLYFASWEDATEAVLEARRLGASAIEAMDHTFLAFVRSDREDLRPLIPERFDSAILVEFEGASAEEARAGIAAMEEWAAARRGKVLDFRAARNAAEQGTLWGVRKAALPLIYRASPVEKPMNFIDDTAVPAEHLGDYVNGLRAIFSKHKTRFAIFGHAGNGNVHVMPLMDPHETTFAQRMAAMAEDAFELTWRLGGTITGEHGDGVLRAPYIARQYPNAYSVMVRVKQVMDPAGILNPGNVITDTRTFPEEFLRFTNTYVRTDTIFDETDYRDMIEMCHGCGTCRDYCPVGSTTSLEPHTARAKAVLLMEMIRGDLSHDNLTDKPLKEVMDSCFNCKLCLSECPSQVDIPGLAIAARKEFVEKHGMPIRNWVLGHADQVAKIAGIAPGVVNLAVGNPAERAAREKVGKVAGRLDLPRFRRPFGTGDAGAKRALALPLMPAPRSGPGAGGAGAQARAGAPHARLGPMPHRDVPITKRVAYFAGCFARFHDPQGEAEATVKVLEANGIEVVVPEQRCCGIALITMGAERSIAADARRNLEVLLPLVDRGFTVVASAPSCGLALIEDYPRILGTEEARHLAAHTIDIHQYLWRLHERGELRTDFKPVPISVVYHNACHSVAQGITEEPIKLLKLVPGVEVRPIEDSCCGIAGTYGMKAENYERAMEIGAPLFHEIERTKAEAILTGCGTCNIQVAHGVKREVVHTMAILRRAYGV</sequence>
<organism evidence="12 13">
    <name type="scientific">Eiseniibacteriota bacterium</name>
    <dbReference type="NCBI Taxonomy" id="2212470"/>
    <lineage>
        <taxon>Bacteria</taxon>
        <taxon>Candidatus Eiseniibacteriota</taxon>
    </lineage>
</organism>
<dbReference type="SUPFAM" id="SSF46548">
    <property type="entry name" value="alpha-helical ferredoxin"/>
    <property type="match status" value="1"/>
</dbReference>
<feature type="compositionally biased region" description="Low complexity" evidence="8">
    <location>
        <begin position="180"/>
        <end position="192"/>
    </location>
</feature>
<dbReference type="AlphaFoldDB" id="A0A538TKH5"/>
<evidence type="ECO:0000256" key="8">
    <source>
        <dbReference type="SAM" id="MobiDB-lite"/>
    </source>
</evidence>
<dbReference type="PROSITE" id="PS51387">
    <property type="entry name" value="FAD_PCMH"/>
    <property type="match status" value="1"/>
</dbReference>
<dbReference type="EMBL" id="VBOU01000041">
    <property type="protein sequence ID" value="TMQ55184.1"/>
    <property type="molecule type" value="Genomic_DNA"/>
</dbReference>
<dbReference type="Pfam" id="PF01565">
    <property type="entry name" value="FAD_binding_4"/>
    <property type="match status" value="1"/>
</dbReference>
<dbReference type="Proteomes" id="UP000317366">
    <property type="component" value="Unassembled WGS sequence"/>
</dbReference>
<dbReference type="Gene3D" id="3.30.70.2740">
    <property type="match status" value="1"/>
</dbReference>
<evidence type="ECO:0000256" key="5">
    <source>
        <dbReference type="ARBA" id="ARBA00023002"/>
    </source>
</evidence>
<dbReference type="NCBIfam" id="NF008369">
    <property type="entry name" value="PRK11168.1"/>
    <property type="match status" value="1"/>
</dbReference>
<dbReference type="Proteomes" id="UP000319829">
    <property type="component" value="Unassembled WGS sequence"/>
</dbReference>
<dbReference type="InterPro" id="IPR016166">
    <property type="entry name" value="FAD-bd_PCMH"/>
</dbReference>
<keyword evidence="5" id="KW-0560">Oxidoreductase</keyword>
<dbReference type="Pfam" id="PF13183">
    <property type="entry name" value="Fer4_8"/>
    <property type="match status" value="1"/>
</dbReference>
<comment type="caution">
    <text evidence="12">The sequence shown here is derived from an EMBL/GenBank/DDBJ whole genome shotgun (WGS) entry which is preliminary data.</text>
</comment>
<accession>A0A538TKH5</accession>
<dbReference type="Gene3D" id="1.10.45.10">
    <property type="entry name" value="Vanillyl-alcohol Oxidase, Chain A, domain 4"/>
    <property type="match status" value="1"/>
</dbReference>
<dbReference type="InterPro" id="IPR017900">
    <property type="entry name" value="4Fe4S_Fe_S_CS"/>
</dbReference>
<dbReference type="GO" id="GO:0051536">
    <property type="term" value="F:iron-sulfur cluster binding"/>
    <property type="evidence" value="ECO:0007669"/>
    <property type="project" value="UniProtKB-KW"/>
</dbReference>
<dbReference type="PROSITE" id="PS00198">
    <property type="entry name" value="4FE4S_FER_1"/>
    <property type="match status" value="2"/>
</dbReference>
<dbReference type="GO" id="GO:0071949">
    <property type="term" value="F:FAD binding"/>
    <property type="evidence" value="ECO:0007669"/>
    <property type="project" value="InterPro"/>
</dbReference>
<dbReference type="InterPro" id="IPR017896">
    <property type="entry name" value="4Fe4S_Fe-S-bd"/>
</dbReference>
<name>A0A538TKH5_UNCEI</name>
<dbReference type="Gene3D" id="3.30.70.2190">
    <property type="match status" value="1"/>
</dbReference>
<dbReference type="Gene3D" id="3.30.465.10">
    <property type="match status" value="1"/>
</dbReference>
<dbReference type="InterPro" id="IPR009051">
    <property type="entry name" value="Helical_ferredxn"/>
</dbReference>
<dbReference type="PANTHER" id="PTHR11748:SF119">
    <property type="entry name" value="D-2-HYDROXYGLUTARATE DEHYDROGENASE"/>
    <property type="match status" value="1"/>
</dbReference>
<reference evidence="13 14" key="1">
    <citation type="journal article" date="2019" name="Nat. Microbiol.">
        <title>Mediterranean grassland soil C-N compound turnover is dependent on rainfall and depth, and is mediated by genomically divergent microorganisms.</title>
        <authorList>
            <person name="Diamond S."/>
            <person name="Andeer P.F."/>
            <person name="Li Z."/>
            <person name="Crits-Christoph A."/>
            <person name="Burstein D."/>
            <person name="Anantharaman K."/>
            <person name="Lane K.R."/>
            <person name="Thomas B.C."/>
            <person name="Pan C."/>
            <person name="Northen T.R."/>
            <person name="Banfield J.F."/>
        </authorList>
    </citation>
    <scope>NUCLEOTIDE SEQUENCE [LARGE SCALE GENOMIC DNA]</scope>
    <source>
        <strain evidence="11">WS_4</strain>
        <strain evidence="12">WS_7</strain>
    </source>
</reference>
<keyword evidence="4" id="KW-0274">FAD</keyword>
<dbReference type="InterPro" id="IPR006094">
    <property type="entry name" value="Oxid_FAD_bind_N"/>
</dbReference>
<dbReference type="SUPFAM" id="SSF55103">
    <property type="entry name" value="FAD-linked oxidases, C-terminal domain"/>
    <property type="match status" value="1"/>
</dbReference>
<feature type="region of interest" description="Disordered" evidence="8">
    <location>
        <begin position="180"/>
        <end position="200"/>
    </location>
</feature>
<evidence type="ECO:0000259" key="9">
    <source>
        <dbReference type="PROSITE" id="PS51379"/>
    </source>
</evidence>
<feature type="domain" description="FAD-binding PCMH-type" evidence="10">
    <location>
        <begin position="37"/>
        <end position="282"/>
    </location>
</feature>
<dbReference type="Pfam" id="PF02754">
    <property type="entry name" value="CCG"/>
    <property type="match status" value="2"/>
</dbReference>
<comment type="cofactor">
    <cofactor evidence="1">
        <name>FAD</name>
        <dbReference type="ChEBI" id="CHEBI:57692"/>
    </cofactor>
</comment>
<evidence type="ECO:0000256" key="6">
    <source>
        <dbReference type="ARBA" id="ARBA00023004"/>
    </source>
</evidence>
<dbReference type="GO" id="GO:0004458">
    <property type="term" value="F:D-lactate dehydrogenase (cytochrome) activity"/>
    <property type="evidence" value="ECO:0007669"/>
    <property type="project" value="TreeGrafter"/>
</dbReference>
<dbReference type="GO" id="GO:0008720">
    <property type="term" value="F:D-lactate dehydrogenase (NAD+) activity"/>
    <property type="evidence" value="ECO:0007669"/>
    <property type="project" value="TreeGrafter"/>
</dbReference>
<dbReference type="GO" id="GO:0046872">
    <property type="term" value="F:metal ion binding"/>
    <property type="evidence" value="ECO:0007669"/>
    <property type="project" value="UniProtKB-KW"/>
</dbReference>
<protein>
    <submittedName>
        <fullName evidence="12">Anaerobic glycerol-3-phosphate dehydrogenase subunit C</fullName>
    </submittedName>
</protein>